<dbReference type="RefSeq" id="WP_173947205.1">
    <property type="nucleotide sequence ID" value="NZ_CP102845.1"/>
</dbReference>
<feature type="compositionally biased region" description="Polar residues" evidence="1">
    <location>
        <begin position="79"/>
        <end position="93"/>
    </location>
</feature>
<sequence>MRSFILVLSLGLAGCQTSEIASGLQLAANSLGGLQSNNQQQYRSSYPNYSSPYGQQASYYPGSYPQASNYYPGYGYSVPQSPSFEPPQTTGSIANPGLEAAPPSGNAYFPPPSSSMPTGGKEAILGGGACAGFYKPQGLDGISTAPKSPVAGAPICN</sequence>
<name>A0ABY5RNL5_9HYPH</name>
<accession>A0ABY5RNL5</accession>
<reference evidence="2" key="1">
    <citation type="submission" date="2022-08" db="EMBL/GenBank/DDBJ databases">
        <title>Microvirga terrae sp. nov., isolated from soil.</title>
        <authorList>
            <person name="Kim K.H."/>
            <person name="Seo Y.L."/>
            <person name="Kim J.M."/>
            <person name="Lee J.K."/>
            <person name="Han D.M."/>
            <person name="Jeon C.O."/>
        </authorList>
    </citation>
    <scope>NUCLEOTIDE SEQUENCE</scope>
    <source>
        <strain evidence="2">R24</strain>
    </source>
</reference>
<evidence type="ECO:0000313" key="2">
    <source>
        <dbReference type="EMBL" id="UVF18825.1"/>
    </source>
</evidence>
<proteinExistence type="predicted"/>
<dbReference type="EMBL" id="CP102845">
    <property type="protein sequence ID" value="UVF18825.1"/>
    <property type="molecule type" value="Genomic_DNA"/>
</dbReference>
<dbReference type="PROSITE" id="PS51257">
    <property type="entry name" value="PROKAR_LIPOPROTEIN"/>
    <property type="match status" value="1"/>
</dbReference>
<protein>
    <submittedName>
        <fullName evidence="2">Uncharacterized protein</fullName>
    </submittedName>
</protein>
<keyword evidence="3" id="KW-1185">Reference proteome</keyword>
<gene>
    <name evidence="2" type="ORF">HPT29_020445</name>
</gene>
<organism evidence="2 3">
    <name type="scientific">Microvirga terrae</name>
    <dbReference type="NCBI Taxonomy" id="2740529"/>
    <lineage>
        <taxon>Bacteria</taxon>
        <taxon>Pseudomonadati</taxon>
        <taxon>Pseudomonadota</taxon>
        <taxon>Alphaproteobacteria</taxon>
        <taxon>Hyphomicrobiales</taxon>
        <taxon>Methylobacteriaceae</taxon>
        <taxon>Microvirga</taxon>
    </lineage>
</organism>
<feature type="region of interest" description="Disordered" evidence="1">
    <location>
        <begin position="79"/>
        <end position="121"/>
    </location>
</feature>
<evidence type="ECO:0000256" key="1">
    <source>
        <dbReference type="SAM" id="MobiDB-lite"/>
    </source>
</evidence>
<dbReference type="Proteomes" id="UP001017257">
    <property type="component" value="Chromosome"/>
</dbReference>
<evidence type="ECO:0000313" key="3">
    <source>
        <dbReference type="Proteomes" id="UP001017257"/>
    </source>
</evidence>